<evidence type="ECO:0000313" key="8">
    <source>
        <dbReference type="WBParaSite" id="ALUE_0001739301-mRNA-1"/>
    </source>
</evidence>
<proteinExistence type="predicted"/>
<evidence type="ECO:0000256" key="1">
    <source>
        <dbReference type="ARBA" id="ARBA00022690"/>
    </source>
</evidence>
<dbReference type="InterPro" id="IPR036084">
    <property type="entry name" value="Ser_inhib-like_sf"/>
</dbReference>
<dbReference type="GO" id="GO:0004867">
    <property type="term" value="F:serine-type endopeptidase inhibitor activity"/>
    <property type="evidence" value="ECO:0007669"/>
    <property type="project" value="UniProtKB-KW"/>
</dbReference>
<dbReference type="Proteomes" id="UP000036681">
    <property type="component" value="Unplaced"/>
</dbReference>
<sequence>MQDCFSGERCTQEGFCCPLSQEKHSASALLETGESEALKATPFFEHTVSCPDGSTWLRPCNKDSDCIFSDEICAEHKCCSACNQRRRQVLDELPTNDVFGVHIPQCENNGRYYRAGQCRVGTEECWCVDQFGRAISAPHTKTRDFGRICQAMRNTVSESSWIDERELLKKLSDKIDLRRKQESINPVENHLTLLLTGIDSRSEARKTIRFEANPKQKDDKRGEKFTDIIADSISEHDFSKLGIRANQSSVINEDNSTNVCRCDDDCFGNQKYAPSTNLATCGPNERYVKCFDPCQPTCVSNSSTSCPHGECRGGCHCRDGFIRRNTDLHSPCILQSQCTLENVDVTEHCTDSLREYKACGSACPISCGNRNIPRELCNEKCISGCFCKIPYIIENDADPANSSSSSVHPHVIQCSDPLKNFQVCGSSCPAGCNNRLGGSCSGRCMAGCFCRSPYILQDANNHNSECVLPRQCSTYISSQQTCSDPRKQWISCFSLNCARSCANPTAKCSSADCTSGCTCLDPYVLLDVGDPNSRCVLPAECVSQAWCTDPLKEYQSCASSCPLGCNNRVPQTCTPCVAGCFCKAGYIFEDAINWPTSRCVHLNQCPLITNRLPTTILASITGTVISGCPITTNDVNGKMCNYDSDCQSQQKCCRSSSPTILGPLHQRCTCSDPHAIWNSCGSLCPEYCGQPSVPLCSATCNPGCHCESGYVKARNDVTAPCVAKAQCNPAGNRDDTTESTPKPSDPFDGKGLASVQISGQDGRISGRFRFFRYGDKMLRLKGTVYGMPLGEHALVIHEYGDISDACAYIGTILLLDNNRNMSAILGNVQGDGTANTEIAKIINLPDVSSIIGRSLVVHSLSVSDWTLRHSDEPPLACGIIGLTSR</sequence>
<dbReference type="PANTHER" id="PTHR23259:SF70">
    <property type="entry name" value="ACCESSORY GLAND PROTEIN ACP62F-RELATED"/>
    <property type="match status" value="1"/>
</dbReference>
<feature type="disulfide bond" evidence="4">
    <location>
        <begin position="118"/>
        <end position="125"/>
    </location>
</feature>
<evidence type="ECO:0000256" key="2">
    <source>
        <dbReference type="ARBA" id="ARBA00022900"/>
    </source>
</evidence>
<keyword evidence="3 4" id="KW-1015">Disulfide bond</keyword>
<dbReference type="CDD" id="cd19941">
    <property type="entry name" value="TIL"/>
    <property type="match status" value="6"/>
</dbReference>
<evidence type="ECO:0000259" key="6">
    <source>
        <dbReference type="PROSITE" id="PS51162"/>
    </source>
</evidence>
<dbReference type="SUPFAM" id="SSF57567">
    <property type="entry name" value="Serine protease inhibitors"/>
    <property type="match status" value="5"/>
</dbReference>
<evidence type="ECO:0000256" key="5">
    <source>
        <dbReference type="SAM" id="MobiDB-lite"/>
    </source>
</evidence>
<dbReference type="CDD" id="cd00191">
    <property type="entry name" value="TY"/>
    <property type="match status" value="1"/>
</dbReference>
<evidence type="ECO:0000256" key="4">
    <source>
        <dbReference type="PROSITE-ProRule" id="PRU00500"/>
    </source>
</evidence>
<name>A0A9J2Q5D4_ASCLU</name>
<dbReference type="SUPFAM" id="SSF57610">
    <property type="entry name" value="Thyroglobulin type-1 domain"/>
    <property type="match status" value="1"/>
</dbReference>
<dbReference type="InterPro" id="IPR036857">
    <property type="entry name" value="Thyroglobulin_1_sf"/>
</dbReference>
<dbReference type="InterPro" id="IPR036423">
    <property type="entry name" value="SOD-like_Cu/Zn_dom_sf"/>
</dbReference>
<dbReference type="InterPro" id="IPR000716">
    <property type="entry name" value="Thyroglobulin_1"/>
</dbReference>
<dbReference type="PANTHER" id="PTHR23259">
    <property type="entry name" value="RIDDLE"/>
    <property type="match status" value="1"/>
</dbReference>
<evidence type="ECO:0000256" key="3">
    <source>
        <dbReference type="ARBA" id="ARBA00023157"/>
    </source>
</evidence>
<dbReference type="WBParaSite" id="ALUE_0001739301-mRNA-1">
    <property type="protein sequence ID" value="ALUE_0001739301-mRNA-1"/>
    <property type="gene ID" value="ALUE_0001739301"/>
</dbReference>
<dbReference type="PROSITE" id="PS51162">
    <property type="entry name" value="THYROGLOBULIN_1_2"/>
    <property type="match status" value="1"/>
</dbReference>
<dbReference type="Gene3D" id="2.60.40.200">
    <property type="entry name" value="Superoxide dismutase, copper/zinc binding domain"/>
    <property type="match status" value="1"/>
</dbReference>
<evidence type="ECO:0000313" key="7">
    <source>
        <dbReference type="Proteomes" id="UP000036681"/>
    </source>
</evidence>
<dbReference type="SUPFAM" id="SSF49329">
    <property type="entry name" value="Cu,Zn superoxide dismutase-like"/>
    <property type="match status" value="1"/>
</dbReference>
<dbReference type="InterPro" id="IPR051368">
    <property type="entry name" value="SerProtInhib-TIL_Domain"/>
</dbReference>
<accession>A0A9J2Q5D4</accession>
<feature type="region of interest" description="Disordered" evidence="5">
    <location>
        <begin position="730"/>
        <end position="752"/>
    </location>
</feature>
<dbReference type="Gene3D" id="2.10.25.10">
    <property type="entry name" value="Laminin"/>
    <property type="match status" value="6"/>
</dbReference>
<protein>
    <submittedName>
        <fullName evidence="8">Thyroglobulin type-1 domain-containing protein</fullName>
    </submittedName>
</protein>
<dbReference type="InterPro" id="IPR002919">
    <property type="entry name" value="TIL_dom"/>
</dbReference>
<dbReference type="Pfam" id="PF01826">
    <property type="entry name" value="TIL"/>
    <property type="match status" value="5"/>
</dbReference>
<dbReference type="InterPro" id="IPR001424">
    <property type="entry name" value="SOD_Cu_Zn_dom"/>
</dbReference>
<organism evidence="7 8">
    <name type="scientific">Ascaris lumbricoides</name>
    <name type="common">Giant roundworm</name>
    <dbReference type="NCBI Taxonomy" id="6252"/>
    <lineage>
        <taxon>Eukaryota</taxon>
        <taxon>Metazoa</taxon>
        <taxon>Ecdysozoa</taxon>
        <taxon>Nematoda</taxon>
        <taxon>Chromadorea</taxon>
        <taxon>Rhabditida</taxon>
        <taxon>Spirurina</taxon>
        <taxon>Ascaridomorpha</taxon>
        <taxon>Ascaridoidea</taxon>
        <taxon>Ascarididae</taxon>
        <taxon>Ascaris</taxon>
    </lineage>
</organism>
<dbReference type="GO" id="GO:0046872">
    <property type="term" value="F:metal ion binding"/>
    <property type="evidence" value="ECO:0007669"/>
    <property type="project" value="InterPro"/>
</dbReference>
<keyword evidence="2" id="KW-0722">Serine protease inhibitor</keyword>
<feature type="domain" description="Thyroglobulin type-1" evidence="6">
    <location>
        <begin position="79"/>
        <end position="149"/>
    </location>
</feature>
<reference evidence="8" key="1">
    <citation type="submission" date="2023-03" db="UniProtKB">
        <authorList>
            <consortium name="WormBaseParasite"/>
        </authorList>
    </citation>
    <scope>IDENTIFICATION</scope>
</reference>
<dbReference type="GO" id="GO:0006801">
    <property type="term" value="P:superoxide metabolic process"/>
    <property type="evidence" value="ECO:0007669"/>
    <property type="project" value="InterPro"/>
</dbReference>
<keyword evidence="7" id="KW-1185">Reference proteome</keyword>
<dbReference type="Pfam" id="PF00080">
    <property type="entry name" value="Sod_Cu"/>
    <property type="match status" value="1"/>
</dbReference>
<keyword evidence="1" id="KW-0646">Protease inhibitor</keyword>
<dbReference type="AlphaFoldDB" id="A0A9J2Q5D4"/>
<comment type="caution">
    <text evidence="4">Lacks conserved residue(s) required for the propagation of feature annotation.</text>
</comment>